<evidence type="ECO:0000259" key="2">
    <source>
        <dbReference type="SMART" id="SM00014"/>
    </source>
</evidence>
<organism evidence="3 4">
    <name type="scientific">Sulfobacillus benefaciens</name>
    <dbReference type="NCBI Taxonomy" id="453960"/>
    <lineage>
        <taxon>Bacteria</taxon>
        <taxon>Bacillati</taxon>
        <taxon>Bacillota</taxon>
        <taxon>Clostridia</taxon>
        <taxon>Eubacteriales</taxon>
        <taxon>Clostridiales Family XVII. Incertae Sedis</taxon>
        <taxon>Sulfobacillus</taxon>
    </lineage>
</organism>
<dbReference type="Proteomes" id="UP000242972">
    <property type="component" value="Unassembled WGS sequence"/>
</dbReference>
<gene>
    <name evidence="3" type="ORF">C7B46_05280</name>
</gene>
<feature type="domain" description="Phosphatidic acid phosphatase type 2/haloperoxidase" evidence="2">
    <location>
        <begin position="100"/>
        <end position="210"/>
    </location>
</feature>
<sequence>MYICVASWPRLFQCRWLLRWFIARKLPNNKARRAKRLRTFPITSFDHHWFLIVNGWTTISPVLNDLAIVLAKYAPELWAVIFLLLWFWPPLKQNNSRRAVVYATVAGILALAINVVLSHLLPYRPRPFVVEPHLVHQLISHKADTSFPSDHAAGSFAFAVGLFYARRRDGWWGLLFAAAISVARVFVGVHWPTDVIAGAVIGVIAGLVVLGFKDGLEWLVRWLFALFRFQPERRYWARR</sequence>
<dbReference type="EMBL" id="PXYW01000008">
    <property type="protein sequence ID" value="PSR34540.1"/>
    <property type="molecule type" value="Genomic_DNA"/>
</dbReference>
<evidence type="ECO:0000313" key="3">
    <source>
        <dbReference type="EMBL" id="PSR34540.1"/>
    </source>
</evidence>
<dbReference type="GO" id="GO:0050380">
    <property type="term" value="F:undecaprenyl-diphosphatase activity"/>
    <property type="evidence" value="ECO:0007669"/>
    <property type="project" value="InterPro"/>
</dbReference>
<proteinExistence type="predicted"/>
<dbReference type="Pfam" id="PF01569">
    <property type="entry name" value="PAP2"/>
    <property type="match status" value="1"/>
</dbReference>
<comment type="caution">
    <text evidence="3">The sequence shown here is derived from an EMBL/GenBank/DDBJ whole genome shotgun (WGS) entry which is preliminary data.</text>
</comment>
<feature type="transmembrane region" description="Helical" evidence="1">
    <location>
        <begin position="66"/>
        <end position="88"/>
    </location>
</feature>
<feature type="transmembrane region" description="Helical" evidence="1">
    <location>
        <begin position="195"/>
        <end position="212"/>
    </location>
</feature>
<dbReference type="CDD" id="cd03385">
    <property type="entry name" value="PAP2_BcrC_like"/>
    <property type="match status" value="1"/>
</dbReference>
<reference evidence="3 4" key="1">
    <citation type="journal article" date="2014" name="BMC Genomics">
        <title>Comparison of environmental and isolate Sulfobacillus genomes reveals diverse carbon, sulfur, nitrogen, and hydrogen metabolisms.</title>
        <authorList>
            <person name="Justice N.B."/>
            <person name="Norman A."/>
            <person name="Brown C.T."/>
            <person name="Singh A."/>
            <person name="Thomas B.C."/>
            <person name="Banfield J.F."/>
        </authorList>
    </citation>
    <scope>NUCLEOTIDE SEQUENCE [LARGE SCALE GENOMIC DNA]</scope>
    <source>
        <strain evidence="3">AMDSBA4</strain>
    </source>
</reference>
<name>A0A2T2XJ98_9FIRM</name>
<dbReference type="Gene3D" id="1.20.144.10">
    <property type="entry name" value="Phosphatidic acid phosphatase type 2/haloperoxidase"/>
    <property type="match status" value="1"/>
</dbReference>
<evidence type="ECO:0000256" key="1">
    <source>
        <dbReference type="SAM" id="Phobius"/>
    </source>
</evidence>
<protein>
    <submittedName>
        <fullName evidence="3">Phosphoesterase</fullName>
    </submittedName>
</protein>
<dbReference type="PANTHER" id="PTHR14969">
    <property type="entry name" value="SPHINGOSINE-1-PHOSPHATE PHOSPHOHYDROLASE"/>
    <property type="match status" value="1"/>
</dbReference>
<dbReference type="PANTHER" id="PTHR14969:SF58">
    <property type="entry name" value="UNDECAPRENYL-DIPHOSPHATASE BCRC"/>
    <property type="match status" value="1"/>
</dbReference>
<keyword evidence="1" id="KW-0812">Transmembrane</keyword>
<keyword evidence="1" id="KW-0472">Membrane</keyword>
<dbReference type="InterPro" id="IPR036938">
    <property type="entry name" value="PAP2/HPO_sf"/>
</dbReference>
<evidence type="ECO:0000313" key="4">
    <source>
        <dbReference type="Proteomes" id="UP000242972"/>
    </source>
</evidence>
<feature type="transmembrane region" description="Helical" evidence="1">
    <location>
        <begin position="100"/>
        <end position="121"/>
    </location>
</feature>
<accession>A0A2T2XJ98</accession>
<dbReference type="GO" id="GO:0005886">
    <property type="term" value="C:plasma membrane"/>
    <property type="evidence" value="ECO:0007669"/>
    <property type="project" value="InterPro"/>
</dbReference>
<feature type="transmembrane region" description="Helical" evidence="1">
    <location>
        <begin position="171"/>
        <end position="189"/>
    </location>
</feature>
<dbReference type="InterPro" id="IPR000326">
    <property type="entry name" value="PAP2/HPO"/>
</dbReference>
<dbReference type="SMART" id="SM00014">
    <property type="entry name" value="acidPPc"/>
    <property type="match status" value="1"/>
</dbReference>
<dbReference type="SUPFAM" id="SSF48317">
    <property type="entry name" value="Acid phosphatase/Vanadium-dependent haloperoxidase"/>
    <property type="match status" value="1"/>
</dbReference>
<dbReference type="InterPro" id="IPR033879">
    <property type="entry name" value="UPP_Pase"/>
</dbReference>
<keyword evidence="1" id="KW-1133">Transmembrane helix</keyword>
<dbReference type="AlphaFoldDB" id="A0A2T2XJ98"/>